<dbReference type="Pfam" id="PF02190">
    <property type="entry name" value="LON_substr_bdg"/>
    <property type="match status" value="1"/>
</dbReference>
<keyword evidence="3" id="KW-1185">Reference proteome</keyword>
<dbReference type="PROSITE" id="PS51787">
    <property type="entry name" value="LON_N"/>
    <property type="match status" value="1"/>
</dbReference>
<proteinExistence type="predicted"/>
<feature type="domain" description="Lon N-terminal" evidence="1">
    <location>
        <begin position="3"/>
        <end position="204"/>
    </location>
</feature>
<accession>A0ABY0IHU6</accession>
<evidence type="ECO:0000313" key="2">
    <source>
        <dbReference type="EMBL" id="RZF22528.1"/>
    </source>
</evidence>
<protein>
    <recommendedName>
        <fullName evidence="1">Lon N-terminal domain-containing protein</fullName>
    </recommendedName>
</protein>
<dbReference type="SUPFAM" id="SSF88697">
    <property type="entry name" value="PUA domain-like"/>
    <property type="match status" value="1"/>
</dbReference>
<reference evidence="3" key="1">
    <citation type="journal article" date="2019" name="Int. J. Syst. Evol. Microbiol.">
        <title>Halobacteriovorax valvorus sp. nov., a novel prokaryotic predator isolated from coastal seawater of China.</title>
        <authorList>
            <person name="Chen M.-X."/>
        </authorList>
    </citation>
    <scope>NUCLEOTIDE SEQUENCE [LARGE SCALE GENOMIC DNA]</scope>
    <source>
        <strain evidence="3">BL9</strain>
    </source>
</reference>
<evidence type="ECO:0000259" key="1">
    <source>
        <dbReference type="PROSITE" id="PS51787"/>
    </source>
</evidence>
<gene>
    <name evidence="2" type="ORF">DAY19_01800</name>
</gene>
<dbReference type="Proteomes" id="UP000443582">
    <property type="component" value="Unassembled WGS sequence"/>
</dbReference>
<dbReference type="EMBL" id="QDKL01000001">
    <property type="protein sequence ID" value="RZF22528.1"/>
    <property type="molecule type" value="Genomic_DNA"/>
</dbReference>
<dbReference type="Gene3D" id="2.30.130.40">
    <property type="entry name" value="LON domain-like"/>
    <property type="match status" value="1"/>
</dbReference>
<dbReference type="InterPro" id="IPR046336">
    <property type="entry name" value="Lon_prtase_N_sf"/>
</dbReference>
<dbReference type="InterPro" id="IPR015947">
    <property type="entry name" value="PUA-like_sf"/>
</dbReference>
<sequence length="204" mass="23206">MRAFLFPLHKVSYQAILRKPLNIFEPRYIRMIHDAEMEGVPVALTYANLGQHASADHGSIPIEHEKYGSVRRITGLGRVQILQKSKDGSMLVVLEPFAKGEIISVYNEDAPYNTIEVENIPEFLTVMPEHMISLQKLQLVFREWAKSFFKNQAEYDALMHAAEDPIVLVGAITEFVITSPDLKQGILEIDDINAKIDVLLEWMN</sequence>
<comment type="caution">
    <text evidence="2">The sequence shown here is derived from an EMBL/GenBank/DDBJ whole genome shotgun (WGS) entry which is preliminary data.</text>
</comment>
<organism evidence="2 3">
    <name type="scientific">Halobacteriovorax vibrionivorans</name>
    <dbReference type="NCBI Taxonomy" id="2152716"/>
    <lineage>
        <taxon>Bacteria</taxon>
        <taxon>Pseudomonadati</taxon>
        <taxon>Bdellovibrionota</taxon>
        <taxon>Bacteriovoracia</taxon>
        <taxon>Bacteriovoracales</taxon>
        <taxon>Halobacteriovoraceae</taxon>
        <taxon>Halobacteriovorax</taxon>
    </lineage>
</organism>
<evidence type="ECO:0000313" key="3">
    <source>
        <dbReference type="Proteomes" id="UP000443582"/>
    </source>
</evidence>
<dbReference type="InterPro" id="IPR003111">
    <property type="entry name" value="Lon_prtase_N"/>
</dbReference>
<name>A0ABY0IHU6_9BACT</name>
<dbReference type="RefSeq" id="WP_114705473.1">
    <property type="nucleotide sequence ID" value="NZ_QDKL01000001.1"/>
</dbReference>